<evidence type="ECO:0000256" key="3">
    <source>
        <dbReference type="ARBA" id="ARBA00023163"/>
    </source>
</evidence>
<sequence>MTKQKSTTIHDIADALGINSSTVSRALNDHPKVSEKTKKKVREMATQLNYRPNVLASNLRTSRSGTIGVIVPFISRYFFSTVIAGIEEEAHKAGYNVLISQSKDRLELEKKNIKTMMDSRVEGILISPALEGTDGQHIQEALDHGVPVFFFDRYHEGIETTKVLMNDRSTAKALGQHLLQEGGTHFLLLTGQMDSSIYRDRAAGIKDALESTGRDWATQVTSQKIPLTVEGGIEAVENSLKKGEVFDVVYAMNDLAAIGAVQALLKAGKKIPEDYMVVGFSNEPTSELIHPSITTVNQSAWTMGKTVTRKLVEQLKDKELSVASETTILKSELVIRTSSSKRNLER</sequence>
<dbReference type="InterPro" id="IPR001761">
    <property type="entry name" value="Peripla_BP/Lac1_sug-bd_dom"/>
</dbReference>
<keyword evidence="6" id="KW-1185">Reference proteome</keyword>
<dbReference type="InterPro" id="IPR000843">
    <property type="entry name" value="HTH_LacI"/>
</dbReference>
<dbReference type="SUPFAM" id="SSF53822">
    <property type="entry name" value="Periplasmic binding protein-like I"/>
    <property type="match status" value="1"/>
</dbReference>
<evidence type="ECO:0000256" key="2">
    <source>
        <dbReference type="ARBA" id="ARBA00023125"/>
    </source>
</evidence>
<evidence type="ECO:0000256" key="1">
    <source>
        <dbReference type="ARBA" id="ARBA00023015"/>
    </source>
</evidence>
<accession>A0ABP9D286</accession>
<evidence type="ECO:0000313" key="6">
    <source>
        <dbReference type="Proteomes" id="UP001500298"/>
    </source>
</evidence>
<reference evidence="6" key="1">
    <citation type="journal article" date="2019" name="Int. J. Syst. Evol. Microbiol.">
        <title>The Global Catalogue of Microorganisms (GCM) 10K type strain sequencing project: providing services to taxonomists for standard genome sequencing and annotation.</title>
        <authorList>
            <consortium name="The Broad Institute Genomics Platform"/>
            <consortium name="The Broad Institute Genome Sequencing Center for Infectious Disease"/>
            <person name="Wu L."/>
            <person name="Ma J."/>
        </authorList>
    </citation>
    <scope>NUCLEOTIDE SEQUENCE [LARGE SCALE GENOMIC DNA]</scope>
    <source>
        <strain evidence="6">JCM 18326</strain>
    </source>
</reference>
<dbReference type="EMBL" id="BAABJX010000015">
    <property type="protein sequence ID" value="GAA4825077.1"/>
    <property type="molecule type" value="Genomic_DNA"/>
</dbReference>
<gene>
    <name evidence="5" type="ORF">GCM10023331_06880</name>
</gene>
<proteinExistence type="predicted"/>
<dbReference type="Pfam" id="PF00532">
    <property type="entry name" value="Peripla_BP_1"/>
    <property type="match status" value="1"/>
</dbReference>
<name>A0ABP9D286_9BACT</name>
<evidence type="ECO:0000259" key="4">
    <source>
        <dbReference type="PROSITE" id="PS50932"/>
    </source>
</evidence>
<dbReference type="SMART" id="SM00354">
    <property type="entry name" value="HTH_LACI"/>
    <property type="match status" value="1"/>
</dbReference>
<keyword evidence="2 5" id="KW-0238">DNA-binding</keyword>
<dbReference type="Gene3D" id="1.10.260.40">
    <property type="entry name" value="lambda repressor-like DNA-binding domains"/>
    <property type="match status" value="1"/>
</dbReference>
<feature type="domain" description="HTH lacI-type" evidence="4">
    <location>
        <begin position="7"/>
        <end position="61"/>
    </location>
</feature>
<dbReference type="RefSeq" id="WP_345369216.1">
    <property type="nucleotide sequence ID" value="NZ_BAABJX010000015.1"/>
</dbReference>
<comment type="caution">
    <text evidence="5">The sequence shown here is derived from an EMBL/GenBank/DDBJ whole genome shotgun (WGS) entry which is preliminary data.</text>
</comment>
<dbReference type="Pfam" id="PF00356">
    <property type="entry name" value="LacI"/>
    <property type="match status" value="1"/>
</dbReference>
<dbReference type="SUPFAM" id="SSF47413">
    <property type="entry name" value="lambda repressor-like DNA-binding domains"/>
    <property type="match status" value="1"/>
</dbReference>
<dbReference type="GO" id="GO:0003677">
    <property type="term" value="F:DNA binding"/>
    <property type="evidence" value="ECO:0007669"/>
    <property type="project" value="UniProtKB-KW"/>
</dbReference>
<dbReference type="Gene3D" id="3.40.50.2300">
    <property type="match status" value="2"/>
</dbReference>
<evidence type="ECO:0000313" key="5">
    <source>
        <dbReference type="EMBL" id="GAA4825077.1"/>
    </source>
</evidence>
<dbReference type="PROSITE" id="PS50932">
    <property type="entry name" value="HTH_LACI_2"/>
    <property type="match status" value="1"/>
</dbReference>
<dbReference type="Proteomes" id="UP001500298">
    <property type="component" value="Unassembled WGS sequence"/>
</dbReference>
<dbReference type="PANTHER" id="PTHR30146:SF109">
    <property type="entry name" value="HTH-TYPE TRANSCRIPTIONAL REGULATOR GALS"/>
    <property type="match status" value="1"/>
</dbReference>
<keyword evidence="3" id="KW-0804">Transcription</keyword>
<keyword evidence="1" id="KW-0805">Transcription regulation</keyword>
<dbReference type="InterPro" id="IPR010982">
    <property type="entry name" value="Lambda_DNA-bd_dom_sf"/>
</dbReference>
<organism evidence="5 6">
    <name type="scientific">Algivirga pacifica</name>
    <dbReference type="NCBI Taxonomy" id="1162670"/>
    <lineage>
        <taxon>Bacteria</taxon>
        <taxon>Pseudomonadati</taxon>
        <taxon>Bacteroidota</taxon>
        <taxon>Cytophagia</taxon>
        <taxon>Cytophagales</taxon>
        <taxon>Flammeovirgaceae</taxon>
        <taxon>Algivirga</taxon>
    </lineage>
</organism>
<dbReference type="PANTHER" id="PTHR30146">
    <property type="entry name" value="LACI-RELATED TRANSCRIPTIONAL REPRESSOR"/>
    <property type="match status" value="1"/>
</dbReference>
<dbReference type="CDD" id="cd01392">
    <property type="entry name" value="HTH_LacI"/>
    <property type="match status" value="1"/>
</dbReference>
<dbReference type="InterPro" id="IPR028082">
    <property type="entry name" value="Peripla_BP_I"/>
</dbReference>
<dbReference type="CDD" id="cd06267">
    <property type="entry name" value="PBP1_LacI_sugar_binding-like"/>
    <property type="match status" value="1"/>
</dbReference>
<protein>
    <submittedName>
        <fullName evidence="5">LacI family DNA-binding transcriptional regulator</fullName>
    </submittedName>
</protein>